<dbReference type="RefSeq" id="WP_382420779.1">
    <property type="nucleotide sequence ID" value="NZ_JBHSCW010000001.1"/>
</dbReference>
<feature type="transmembrane region" description="Helical" evidence="5">
    <location>
        <begin position="130"/>
        <end position="153"/>
    </location>
</feature>
<evidence type="ECO:0000256" key="5">
    <source>
        <dbReference type="SAM" id="Phobius"/>
    </source>
</evidence>
<evidence type="ECO:0000256" key="2">
    <source>
        <dbReference type="ARBA" id="ARBA00022692"/>
    </source>
</evidence>
<dbReference type="InterPro" id="IPR002293">
    <property type="entry name" value="AA/rel_permease1"/>
</dbReference>
<feature type="transmembrane region" description="Helical" evidence="5">
    <location>
        <begin position="338"/>
        <end position="357"/>
    </location>
</feature>
<dbReference type="PIRSF" id="PIRSF006060">
    <property type="entry name" value="AA_transporter"/>
    <property type="match status" value="1"/>
</dbReference>
<evidence type="ECO:0000313" key="6">
    <source>
        <dbReference type="EMBL" id="MFC4350443.1"/>
    </source>
</evidence>
<evidence type="ECO:0000256" key="4">
    <source>
        <dbReference type="ARBA" id="ARBA00023136"/>
    </source>
</evidence>
<comment type="caution">
    <text evidence="6">The sequence shown here is derived from an EMBL/GenBank/DDBJ whole genome shotgun (WGS) entry which is preliminary data.</text>
</comment>
<keyword evidence="4 5" id="KW-0472">Membrane</keyword>
<keyword evidence="3 5" id="KW-1133">Transmembrane helix</keyword>
<accession>A0ABV8UJ09</accession>
<dbReference type="Proteomes" id="UP001595799">
    <property type="component" value="Unassembled WGS sequence"/>
</dbReference>
<feature type="transmembrane region" description="Helical" evidence="5">
    <location>
        <begin position="40"/>
        <end position="68"/>
    </location>
</feature>
<organism evidence="6 7">
    <name type="scientific">Fodinicurvata halophila</name>
    <dbReference type="NCBI Taxonomy" id="1419723"/>
    <lineage>
        <taxon>Bacteria</taxon>
        <taxon>Pseudomonadati</taxon>
        <taxon>Pseudomonadota</taxon>
        <taxon>Alphaproteobacteria</taxon>
        <taxon>Rhodospirillales</taxon>
        <taxon>Rhodovibrionaceae</taxon>
        <taxon>Fodinicurvata</taxon>
    </lineage>
</organism>
<feature type="transmembrane region" description="Helical" evidence="5">
    <location>
        <begin position="193"/>
        <end position="214"/>
    </location>
</feature>
<protein>
    <submittedName>
        <fullName evidence="6">APC family permease</fullName>
    </submittedName>
</protein>
<feature type="transmembrane region" description="Helical" evidence="5">
    <location>
        <begin position="89"/>
        <end position="110"/>
    </location>
</feature>
<feature type="transmembrane region" description="Helical" evidence="5">
    <location>
        <begin position="454"/>
        <end position="473"/>
    </location>
</feature>
<reference evidence="7" key="1">
    <citation type="journal article" date="2019" name="Int. J. Syst. Evol. Microbiol.">
        <title>The Global Catalogue of Microorganisms (GCM) 10K type strain sequencing project: providing services to taxonomists for standard genome sequencing and annotation.</title>
        <authorList>
            <consortium name="The Broad Institute Genomics Platform"/>
            <consortium name="The Broad Institute Genome Sequencing Center for Infectious Disease"/>
            <person name="Wu L."/>
            <person name="Ma J."/>
        </authorList>
    </citation>
    <scope>NUCLEOTIDE SEQUENCE [LARGE SCALE GENOMIC DNA]</scope>
    <source>
        <strain evidence="7">CECT 8472</strain>
    </source>
</reference>
<dbReference type="Gene3D" id="1.20.1740.10">
    <property type="entry name" value="Amino acid/polyamine transporter I"/>
    <property type="match status" value="1"/>
</dbReference>
<feature type="transmembrane region" description="Helical" evidence="5">
    <location>
        <begin position="7"/>
        <end position="28"/>
    </location>
</feature>
<dbReference type="PANTHER" id="PTHR47547">
    <property type="match status" value="1"/>
</dbReference>
<dbReference type="EMBL" id="JBHSCW010000001">
    <property type="protein sequence ID" value="MFC4350443.1"/>
    <property type="molecule type" value="Genomic_DNA"/>
</dbReference>
<comment type="subcellular location">
    <subcellularLocation>
        <location evidence="1">Membrane</location>
        <topology evidence="1">Multi-pass membrane protein</topology>
    </subcellularLocation>
</comment>
<feature type="transmembrane region" description="Helical" evidence="5">
    <location>
        <begin position="235"/>
        <end position="258"/>
    </location>
</feature>
<feature type="transmembrane region" description="Helical" evidence="5">
    <location>
        <begin position="363"/>
        <end position="384"/>
    </location>
</feature>
<keyword evidence="2 5" id="KW-0812">Transmembrane</keyword>
<evidence type="ECO:0000256" key="3">
    <source>
        <dbReference type="ARBA" id="ARBA00022989"/>
    </source>
</evidence>
<feature type="transmembrane region" description="Helical" evidence="5">
    <location>
        <begin position="160"/>
        <end position="181"/>
    </location>
</feature>
<feature type="transmembrane region" description="Helical" evidence="5">
    <location>
        <begin position="423"/>
        <end position="442"/>
    </location>
</feature>
<evidence type="ECO:0000313" key="7">
    <source>
        <dbReference type="Proteomes" id="UP001595799"/>
    </source>
</evidence>
<dbReference type="Pfam" id="PF13520">
    <property type="entry name" value="AA_permease_2"/>
    <property type="match status" value="1"/>
</dbReference>
<feature type="transmembrane region" description="Helical" evidence="5">
    <location>
        <begin position="396"/>
        <end position="417"/>
    </location>
</feature>
<evidence type="ECO:0000256" key="1">
    <source>
        <dbReference type="ARBA" id="ARBA00004141"/>
    </source>
</evidence>
<proteinExistence type="predicted"/>
<feature type="transmembrane region" description="Helical" evidence="5">
    <location>
        <begin position="479"/>
        <end position="501"/>
    </location>
</feature>
<keyword evidence="7" id="KW-1185">Reference proteome</keyword>
<feature type="transmembrane region" description="Helical" evidence="5">
    <location>
        <begin position="278"/>
        <end position="308"/>
    </location>
</feature>
<gene>
    <name evidence="6" type="ORF">ACFOW6_02675</name>
</gene>
<name>A0ABV8UJ09_9PROT</name>
<dbReference type="PANTHER" id="PTHR47547:SF1">
    <property type="entry name" value="ASPARTATE-PROTON SYMPORTER"/>
    <property type="match status" value="1"/>
</dbReference>
<dbReference type="InterPro" id="IPR052962">
    <property type="entry name" value="AA_Transporter_AGT"/>
</dbReference>
<sequence>MELKRSIGVIGLTCIGVGGVIGSGWLFAPINAAQHAGPAALLSWVICGVAVMLLALTFAEVCTCLPVAGGLGRIPFYSHGQTLAAAMGWTAWLGYVLAAPIEVTVMLQYLQGPLPWLSGSSASHGLSSLGIAFAIVFLAIMTVINAFGAALFARLNAGLTIFKVIVPIVVAILIIADRFQGANFTTSPSFTPMGWKGVLAAIPTGGVLFAFLGFRHAIDMAGEVRRPQVTMPIALCLSVLICLLLYLLLQVSFIGALSADELSKGWAQLESGHQLGPLGALAVALGMVWLSSVILAGAVIAPFGGALVATGSNARITLALARNGFFPSLMTRLSERQVPLNALLLNLALGIAAFLALPFQELVALNSSAITLSLTIGPIALLALRYQMPDIERGFRLPFAWPIAALAFVVATLVIYWSGWDNTWRLVLALVIGGLLFAAGQARSGNWDVDARNALWLLPYMIGLTLLSWLGGFGGGRDLIPFGWDILVGTVLALATLVWAVRLRLTRETFDERNPDLGPETGGER</sequence>